<reference evidence="1" key="2">
    <citation type="journal article" date="2024" name="Plant">
        <title>Genomic evolution and insights into agronomic trait innovations of Sesamum species.</title>
        <authorList>
            <person name="Miao H."/>
            <person name="Wang L."/>
            <person name="Qu L."/>
            <person name="Liu H."/>
            <person name="Sun Y."/>
            <person name="Le M."/>
            <person name="Wang Q."/>
            <person name="Wei S."/>
            <person name="Zheng Y."/>
            <person name="Lin W."/>
            <person name="Duan Y."/>
            <person name="Cao H."/>
            <person name="Xiong S."/>
            <person name="Wang X."/>
            <person name="Wei L."/>
            <person name="Li C."/>
            <person name="Ma Q."/>
            <person name="Ju M."/>
            <person name="Zhao R."/>
            <person name="Li G."/>
            <person name="Mu C."/>
            <person name="Tian Q."/>
            <person name="Mei H."/>
            <person name="Zhang T."/>
            <person name="Gao T."/>
            <person name="Zhang H."/>
        </authorList>
    </citation>
    <scope>NUCLEOTIDE SEQUENCE</scope>
    <source>
        <strain evidence="1">3651</strain>
    </source>
</reference>
<comment type="caution">
    <text evidence="1">The sequence shown here is derived from an EMBL/GenBank/DDBJ whole genome shotgun (WGS) entry which is preliminary data.</text>
</comment>
<dbReference type="Proteomes" id="UP001293254">
    <property type="component" value="Unassembled WGS sequence"/>
</dbReference>
<accession>A0AAE1Y0P5</accession>
<protein>
    <submittedName>
        <fullName evidence="1">Uncharacterized protein</fullName>
    </submittedName>
</protein>
<name>A0AAE1Y0P5_9LAMI</name>
<organism evidence="1 2">
    <name type="scientific">Sesamum alatum</name>
    <dbReference type="NCBI Taxonomy" id="300844"/>
    <lineage>
        <taxon>Eukaryota</taxon>
        <taxon>Viridiplantae</taxon>
        <taxon>Streptophyta</taxon>
        <taxon>Embryophyta</taxon>
        <taxon>Tracheophyta</taxon>
        <taxon>Spermatophyta</taxon>
        <taxon>Magnoliopsida</taxon>
        <taxon>eudicotyledons</taxon>
        <taxon>Gunneridae</taxon>
        <taxon>Pentapetalae</taxon>
        <taxon>asterids</taxon>
        <taxon>lamiids</taxon>
        <taxon>Lamiales</taxon>
        <taxon>Pedaliaceae</taxon>
        <taxon>Sesamum</taxon>
    </lineage>
</organism>
<dbReference type="EMBL" id="JACGWO010000008">
    <property type="protein sequence ID" value="KAK4421631.1"/>
    <property type="molecule type" value="Genomic_DNA"/>
</dbReference>
<evidence type="ECO:0000313" key="2">
    <source>
        <dbReference type="Proteomes" id="UP001293254"/>
    </source>
</evidence>
<sequence>MLLLPPRKLPSDATVDMLITPNSSWDVLRVWSEFAEVDLEKILLTRIQEEAADQWFWRYNEKGQAYPPRCRVGASFSGPRRCRRYCCLLGGAVTRCSDPSESSDDLNVEDWMRWAPKQLERVELVAFFTVCWSIWTNRNKCFFEGGGPDAQSLITQVVRSLRLAGVGV</sequence>
<dbReference type="AlphaFoldDB" id="A0AAE1Y0P5"/>
<reference evidence="1" key="1">
    <citation type="submission" date="2020-06" db="EMBL/GenBank/DDBJ databases">
        <authorList>
            <person name="Li T."/>
            <person name="Hu X."/>
            <person name="Zhang T."/>
            <person name="Song X."/>
            <person name="Zhang H."/>
            <person name="Dai N."/>
            <person name="Sheng W."/>
            <person name="Hou X."/>
            <person name="Wei L."/>
        </authorList>
    </citation>
    <scope>NUCLEOTIDE SEQUENCE</scope>
    <source>
        <strain evidence="1">3651</strain>
        <tissue evidence="1">Leaf</tissue>
    </source>
</reference>
<proteinExistence type="predicted"/>
<gene>
    <name evidence="1" type="ORF">Salat_2113700</name>
</gene>
<evidence type="ECO:0000313" key="1">
    <source>
        <dbReference type="EMBL" id="KAK4421631.1"/>
    </source>
</evidence>
<keyword evidence="2" id="KW-1185">Reference proteome</keyword>